<dbReference type="RefSeq" id="WP_386075489.1">
    <property type="nucleotide sequence ID" value="NZ_JBHTJT010000030.1"/>
</dbReference>
<organism evidence="2 3">
    <name type="scientific">Tropicimonas aquimaris</name>
    <dbReference type="NCBI Taxonomy" id="914152"/>
    <lineage>
        <taxon>Bacteria</taxon>
        <taxon>Pseudomonadati</taxon>
        <taxon>Pseudomonadota</taxon>
        <taxon>Alphaproteobacteria</taxon>
        <taxon>Rhodobacterales</taxon>
        <taxon>Roseobacteraceae</taxon>
        <taxon>Tropicimonas</taxon>
    </lineage>
</organism>
<evidence type="ECO:0000313" key="2">
    <source>
        <dbReference type="EMBL" id="MFD0980860.1"/>
    </source>
</evidence>
<proteinExistence type="predicted"/>
<name>A0ABW3ISY9_9RHOB</name>
<dbReference type="Proteomes" id="UP001597108">
    <property type="component" value="Unassembled WGS sequence"/>
</dbReference>
<evidence type="ECO:0000313" key="3">
    <source>
        <dbReference type="Proteomes" id="UP001597108"/>
    </source>
</evidence>
<evidence type="ECO:0000256" key="1">
    <source>
        <dbReference type="SAM" id="MobiDB-lite"/>
    </source>
</evidence>
<feature type="compositionally biased region" description="Basic residues" evidence="1">
    <location>
        <begin position="45"/>
        <end position="56"/>
    </location>
</feature>
<keyword evidence="3" id="KW-1185">Reference proteome</keyword>
<feature type="region of interest" description="Disordered" evidence="1">
    <location>
        <begin position="25"/>
        <end position="56"/>
    </location>
</feature>
<dbReference type="EMBL" id="JBHTJT010000030">
    <property type="protein sequence ID" value="MFD0980860.1"/>
    <property type="molecule type" value="Genomic_DNA"/>
</dbReference>
<comment type="caution">
    <text evidence="2">The sequence shown here is derived from an EMBL/GenBank/DDBJ whole genome shotgun (WGS) entry which is preliminary data.</text>
</comment>
<gene>
    <name evidence="2" type="ORF">ACFQ2S_14520</name>
</gene>
<accession>A0ABW3ISY9</accession>
<protein>
    <submittedName>
        <fullName evidence="2">Uncharacterized protein</fullName>
    </submittedName>
</protein>
<reference evidence="3" key="1">
    <citation type="journal article" date="2019" name="Int. J. Syst. Evol. Microbiol.">
        <title>The Global Catalogue of Microorganisms (GCM) 10K type strain sequencing project: providing services to taxonomists for standard genome sequencing and annotation.</title>
        <authorList>
            <consortium name="The Broad Institute Genomics Platform"/>
            <consortium name="The Broad Institute Genome Sequencing Center for Infectious Disease"/>
            <person name="Wu L."/>
            <person name="Ma J."/>
        </authorList>
    </citation>
    <scope>NUCLEOTIDE SEQUENCE [LARGE SCALE GENOMIC DNA]</scope>
    <source>
        <strain evidence="3">CCUG 60524</strain>
    </source>
</reference>
<sequence>MLGSDRHELVCSACGAPLRQLKSLPAETAARTPVPLPSRGQLRDRPKRKPKSKKKRKSWLKDLFEDAFDELGDLFD</sequence>